<evidence type="ECO:0000313" key="1">
    <source>
        <dbReference type="EMBL" id="MBX67060.1"/>
    </source>
</evidence>
<dbReference type="EMBL" id="GGEC01086576">
    <property type="protein sequence ID" value="MBX67060.1"/>
    <property type="molecule type" value="Transcribed_RNA"/>
</dbReference>
<protein>
    <submittedName>
        <fullName evidence="1">Uncharacterized protein</fullName>
    </submittedName>
</protein>
<proteinExistence type="predicted"/>
<sequence>MTKSLQLIPSD</sequence>
<reference evidence="1" key="1">
    <citation type="submission" date="2018-02" db="EMBL/GenBank/DDBJ databases">
        <title>Rhizophora mucronata_Transcriptome.</title>
        <authorList>
            <person name="Meera S.P."/>
            <person name="Sreeshan A."/>
            <person name="Augustine A."/>
        </authorList>
    </citation>
    <scope>NUCLEOTIDE SEQUENCE</scope>
    <source>
        <tissue evidence="1">Leaf</tissue>
    </source>
</reference>
<accession>A0A2P2QJ81</accession>
<name>A0A2P2QJ81_RHIMU</name>
<organism evidence="1">
    <name type="scientific">Rhizophora mucronata</name>
    <name type="common">Asiatic mangrove</name>
    <dbReference type="NCBI Taxonomy" id="61149"/>
    <lineage>
        <taxon>Eukaryota</taxon>
        <taxon>Viridiplantae</taxon>
        <taxon>Streptophyta</taxon>
        <taxon>Embryophyta</taxon>
        <taxon>Tracheophyta</taxon>
        <taxon>Spermatophyta</taxon>
        <taxon>Magnoliopsida</taxon>
        <taxon>eudicotyledons</taxon>
        <taxon>Gunneridae</taxon>
        <taxon>Pentapetalae</taxon>
        <taxon>rosids</taxon>
        <taxon>fabids</taxon>
        <taxon>Malpighiales</taxon>
        <taxon>Rhizophoraceae</taxon>
        <taxon>Rhizophora</taxon>
    </lineage>
</organism>